<dbReference type="RefSeq" id="WP_330090636.1">
    <property type="nucleotide sequence ID" value="NZ_JAUZMY010000004.1"/>
</dbReference>
<keyword evidence="3" id="KW-1185">Reference proteome</keyword>
<comment type="caution">
    <text evidence="2">The sequence shown here is derived from an EMBL/GenBank/DDBJ whole genome shotgun (WGS) entry which is preliminary data.</text>
</comment>
<evidence type="ECO:0000313" key="2">
    <source>
        <dbReference type="EMBL" id="MEE2036840.1"/>
    </source>
</evidence>
<dbReference type="EMBL" id="JAUZMY010000004">
    <property type="protein sequence ID" value="MEE2036840.1"/>
    <property type="molecule type" value="Genomic_DNA"/>
</dbReference>
<sequence length="143" mass="14345">MTGHLHARSQRTFVVLLVSLVVMCFLCALCHGTPFGSRTAPVSTVTAPVVSAQDCPDGDEGIGGADAADGTVTAGGPAPDHTCDPADGQGLPTAQPLLPALGAALTPPALLAPRAGPRPRPARPAPSAPHGHGLLTLLCVRRV</sequence>
<evidence type="ECO:0000256" key="1">
    <source>
        <dbReference type="SAM" id="MobiDB-lite"/>
    </source>
</evidence>
<feature type="compositionally biased region" description="Low complexity" evidence="1">
    <location>
        <begin position="65"/>
        <end position="76"/>
    </location>
</feature>
<dbReference type="Proteomes" id="UP001356095">
    <property type="component" value="Unassembled WGS sequence"/>
</dbReference>
<feature type="region of interest" description="Disordered" evidence="1">
    <location>
        <begin position="53"/>
        <end position="95"/>
    </location>
</feature>
<evidence type="ECO:0000313" key="3">
    <source>
        <dbReference type="Proteomes" id="UP001356095"/>
    </source>
</evidence>
<name>A0ABU7K3L9_9ACTN</name>
<accession>A0ABU7K3L9</accession>
<organism evidence="2 3">
    <name type="scientific">Nocardiopsis codii</name>
    <dbReference type="NCBI Taxonomy" id="3065942"/>
    <lineage>
        <taxon>Bacteria</taxon>
        <taxon>Bacillati</taxon>
        <taxon>Actinomycetota</taxon>
        <taxon>Actinomycetes</taxon>
        <taxon>Streptosporangiales</taxon>
        <taxon>Nocardiopsidaceae</taxon>
        <taxon>Nocardiopsis</taxon>
    </lineage>
</organism>
<proteinExistence type="predicted"/>
<protein>
    <recommendedName>
        <fullName evidence="4">Secreted protein</fullName>
    </recommendedName>
</protein>
<reference evidence="2 3" key="1">
    <citation type="submission" date="2023-08" db="EMBL/GenBank/DDBJ databases">
        <authorList>
            <person name="Girao M."/>
            <person name="Carvalho M.F."/>
        </authorList>
    </citation>
    <scope>NUCLEOTIDE SEQUENCE [LARGE SCALE GENOMIC DNA]</scope>
    <source>
        <strain evidence="2 3">CT-R113</strain>
    </source>
</reference>
<gene>
    <name evidence="2" type="ORF">Q8791_06345</name>
</gene>
<evidence type="ECO:0008006" key="4">
    <source>
        <dbReference type="Google" id="ProtNLM"/>
    </source>
</evidence>